<evidence type="ECO:0000259" key="1">
    <source>
        <dbReference type="SMART" id="SM00065"/>
    </source>
</evidence>
<dbReference type="SUPFAM" id="SSF55781">
    <property type="entry name" value="GAF domain-like"/>
    <property type="match status" value="1"/>
</dbReference>
<sequence>MQTPAMPANESSRIAALHALNILDTAPEERYDRLTRLAKRVFNVPYSTISMIDDQRQWFKSIQGLSLCQTSRDISFCAHAILFDEILYVENALKDDRFHDNPVVVGDPKIRFYAGCSLNVNGFKMGTFCVFDKKPRAFSAEDRQLLKDLACLAERELASPEPAIAS</sequence>
<protein>
    <submittedName>
        <fullName evidence="2">GAF domain-containing protein</fullName>
    </submittedName>
</protein>
<dbReference type="AlphaFoldDB" id="A0AAU7DF07"/>
<dbReference type="Gene3D" id="3.30.450.40">
    <property type="match status" value="1"/>
</dbReference>
<dbReference type="RefSeq" id="WP_348261167.1">
    <property type="nucleotide sequence ID" value="NZ_CP121196.1"/>
</dbReference>
<dbReference type="PANTHER" id="PTHR43102">
    <property type="entry name" value="SLR1143 PROTEIN"/>
    <property type="match status" value="1"/>
</dbReference>
<name>A0AAU7DF07_9BACT</name>
<dbReference type="InterPro" id="IPR029016">
    <property type="entry name" value="GAF-like_dom_sf"/>
</dbReference>
<proteinExistence type="predicted"/>
<dbReference type="SMART" id="SM00065">
    <property type="entry name" value="GAF"/>
    <property type="match status" value="1"/>
</dbReference>
<accession>A0AAU7DF07</accession>
<reference evidence="2" key="1">
    <citation type="submission" date="2023-03" db="EMBL/GenBank/DDBJ databases">
        <title>Edaphobacter sp.</title>
        <authorList>
            <person name="Huber K.J."/>
            <person name="Papendorf J."/>
            <person name="Pilke C."/>
            <person name="Bunk B."/>
            <person name="Sproeer C."/>
            <person name="Pester M."/>
        </authorList>
    </citation>
    <scope>NUCLEOTIDE SEQUENCE</scope>
    <source>
        <strain evidence="2">DSM 110680</strain>
    </source>
</reference>
<dbReference type="EMBL" id="CP121196">
    <property type="protein sequence ID" value="XBH15936.1"/>
    <property type="molecule type" value="Genomic_DNA"/>
</dbReference>
<dbReference type="PANTHER" id="PTHR43102:SF2">
    <property type="entry name" value="GAF DOMAIN-CONTAINING PROTEIN"/>
    <property type="match status" value="1"/>
</dbReference>
<dbReference type="InterPro" id="IPR003018">
    <property type="entry name" value="GAF"/>
</dbReference>
<evidence type="ECO:0000313" key="2">
    <source>
        <dbReference type="EMBL" id="XBH15936.1"/>
    </source>
</evidence>
<gene>
    <name evidence="2" type="ORF">P8935_15320</name>
</gene>
<organism evidence="2">
    <name type="scientific">Telmatobacter sp. DSM 110680</name>
    <dbReference type="NCBI Taxonomy" id="3036704"/>
    <lineage>
        <taxon>Bacteria</taxon>
        <taxon>Pseudomonadati</taxon>
        <taxon>Acidobacteriota</taxon>
        <taxon>Terriglobia</taxon>
        <taxon>Terriglobales</taxon>
        <taxon>Acidobacteriaceae</taxon>
        <taxon>Telmatobacter</taxon>
    </lineage>
</organism>
<feature type="domain" description="GAF" evidence="1">
    <location>
        <begin position="26"/>
        <end position="166"/>
    </location>
</feature>
<dbReference type="Pfam" id="PF01590">
    <property type="entry name" value="GAF"/>
    <property type="match status" value="1"/>
</dbReference>